<accession>A0ABP7G6Q4</accession>
<evidence type="ECO:0000256" key="2">
    <source>
        <dbReference type="ARBA" id="ARBA00022630"/>
    </source>
</evidence>
<dbReference type="InterPro" id="IPR036188">
    <property type="entry name" value="FAD/NAD-bd_sf"/>
</dbReference>
<dbReference type="PANTHER" id="PTHR43400:SF10">
    <property type="entry name" value="3-OXOSTEROID 1-DEHYDROGENASE"/>
    <property type="match status" value="1"/>
</dbReference>
<name>A0ABP7G6Q4_9MICO</name>
<evidence type="ECO:0000313" key="7">
    <source>
        <dbReference type="Proteomes" id="UP001500540"/>
    </source>
</evidence>
<evidence type="ECO:0000313" key="6">
    <source>
        <dbReference type="EMBL" id="GAA3756591.1"/>
    </source>
</evidence>
<organism evidence="6 7">
    <name type="scientific">Microbacterium kribbense</name>
    <dbReference type="NCBI Taxonomy" id="433645"/>
    <lineage>
        <taxon>Bacteria</taxon>
        <taxon>Bacillati</taxon>
        <taxon>Actinomycetota</taxon>
        <taxon>Actinomycetes</taxon>
        <taxon>Micrococcales</taxon>
        <taxon>Microbacteriaceae</taxon>
        <taxon>Microbacterium</taxon>
    </lineage>
</organism>
<evidence type="ECO:0000259" key="5">
    <source>
        <dbReference type="Pfam" id="PF00890"/>
    </source>
</evidence>
<evidence type="ECO:0000256" key="1">
    <source>
        <dbReference type="ARBA" id="ARBA00001974"/>
    </source>
</evidence>
<gene>
    <name evidence="6" type="ORF">GCM10022240_06780</name>
</gene>
<dbReference type="Pfam" id="PF00890">
    <property type="entry name" value="FAD_binding_2"/>
    <property type="match status" value="1"/>
</dbReference>
<dbReference type="Gene3D" id="3.50.50.60">
    <property type="entry name" value="FAD/NAD(P)-binding domain"/>
    <property type="match status" value="2"/>
</dbReference>
<dbReference type="EMBL" id="BAABAF010000002">
    <property type="protein sequence ID" value="GAA3756591.1"/>
    <property type="molecule type" value="Genomic_DNA"/>
</dbReference>
<proteinExistence type="predicted"/>
<evidence type="ECO:0000256" key="4">
    <source>
        <dbReference type="ARBA" id="ARBA00023002"/>
    </source>
</evidence>
<protein>
    <submittedName>
        <fullName evidence="6">FAD-dependent oxidoreductase</fullName>
    </submittedName>
</protein>
<dbReference type="PANTHER" id="PTHR43400">
    <property type="entry name" value="FUMARATE REDUCTASE"/>
    <property type="match status" value="1"/>
</dbReference>
<keyword evidence="2" id="KW-0285">Flavoprotein</keyword>
<dbReference type="SUPFAM" id="SSF56425">
    <property type="entry name" value="Succinate dehydrogenase/fumarate reductase flavoprotein, catalytic domain"/>
    <property type="match status" value="1"/>
</dbReference>
<dbReference type="Gene3D" id="3.90.700.10">
    <property type="entry name" value="Succinate dehydrogenase/fumarate reductase flavoprotein, catalytic domain"/>
    <property type="match status" value="1"/>
</dbReference>
<dbReference type="InterPro" id="IPR027477">
    <property type="entry name" value="Succ_DH/fumarate_Rdtase_cat_sf"/>
</dbReference>
<comment type="caution">
    <text evidence="6">The sequence shown here is derived from an EMBL/GenBank/DDBJ whole genome shotgun (WGS) entry which is preliminary data.</text>
</comment>
<dbReference type="InterPro" id="IPR050315">
    <property type="entry name" value="FAD-oxidoreductase_2"/>
</dbReference>
<comment type="cofactor">
    <cofactor evidence="1">
        <name>FAD</name>
        <dbReference type="ChEBI" id="CHEBI:57692"/>
    </cofactor>
</comment>
<dbReference type="RefSeq" id="WP_344780532.1">
    <property type="nucleotide sequence ID" value="NZ_BAABAF010000002.1"/>
</dbReference>
<evidence type="ECO:0000256" key="3">
    <source>
        <dbReference type="ARBA" id="ARBA00022827"/>
    </source>
</evidence>
<reference evidence="7" key="1">
    <citation type="journal article" date="2019" name="Int. J. Syst. Evol. Microbiol.">
        <title>The Global Catalogue of Microorganisms (GCM) 10K type strain sequencing project: providing services to taxonomists for standard genome sequencing and annotation.</title>
        <authorList>
            <consortium name="The Broad Institute Genomics Platform"/>
            <consortium name="The Broad Institute Genome Sequencing Center for Infectious Disease"/>
            <person name="Wu L."/>
            <person name="Ma J."/>
        </authorList>
    </citation>
    <scope>NUCLEOTIDE SEQUENCE [LARGE SCALE GENOMIC DNA]</scope>
    <source>
        <strain evidence="7">JCM 16950</strain>
    </source>
</reference>
<keyword evidence="3" id="KW-0274">FAD</keyword>
<dbReference type="PRINTS" id="PR00368">
    <property type="entry name" value="FADPNR"/>
</dbReference>
<keyword evidence="7" id="KW-1185">Reference proteome</keyword>
<keyword evidence="4" id="KW-0560">Oxidoreductase</keyword>
<dbReference type="PRINTS" id="PR00411">
    <property type="entry name" value="PNDRDTASEI"/>
</dbReference>
<sequence>MWNGPGDEDMTSGVTVGASALPETVDVLVLGSGVAGLVAALRAADAGARVCVAEKAALLGGTTSAGGGVMWAPATELSRSRGFQDSPADGAEYLSAAAGHVMSEHAIDWYIRTARAAVTYLTTRTRVRLTPLARPDYRGEWPGAAQGGRSLDNDAFDPSDFPGLADLLRPSSYFPPLTMAERDGLNGRAPAPEVLATRRKRGVRTMGGALVGALAASALDRGIHITTEARATGLTRSGDHWQVAFRDTMLRARSVVLATGGFEWSPALTDAFLPFSITAISAPSNEGDGLRMGLSTGAAVADMTAIWGVPVIVPPSQTYDGRPSGRMGNVEMTLPGSIVVNSSGERFVNEALSYQDTSRMFGDTDPRTGRPRNIPAWLVFDHAYARRYPIAGSDTGAAPGWARTAETVESLAAACRIDAAGLPATITEFNQDAVRGHDSRFGRGDSPQDRFLGDATHLPNPCLAPLAEPPYSAIPLHPGVLGTSGGLRTDDDGRVLDWTGSPIAGLYAAGNVAASVFRNNYPGGGATIGSAVTRAFVAGAAAAVDRETA</sequence>
<dbReference type="Proteomes" id="UP001500540">
    <property type="component" value="Unassembled WGS sequence"/>
</dbReference>
<dbReference type="InterPro" id="IPR003953">
    <property type="entry name" value="FAD-dep_OxRdtase_2_FAD-bd"/>
</dbReference>
<feature type="domain" description="FAD-dependent oxidoreductase 2 FAD-binding" evidence="5">
    <location>
        <begin position="26"/>
        <end position="528"/>
    </location>
</feature>
<dbReference type="SUPFAM" id="SSF51905">
    <property type="entry name" value="FAD/NAD(P)-binding domain"/>
    <property type="match status" value="1"/>
</dbReference>